<evidence type="ECO:0000256" key="1">
    <source>
        <dbReference type="SAM" id="MobiDB-lite"/>
    </source>
</evidence>
<dbReference type="PANTHER" id="PTHR41729:SF1">
    <property type="entry name" value="GLUTAMYL-TRNA SYNTHETASE"/>
    <property type="match status" value="1"/>
</dbReference>
<dbReference type="Pfam" id="PF13875">
    <property type="entry name" value="DUF4202"/>
    <property type="match status" value="1"/>
</dbReference>
<keyword evidence="3" id="KW-1185">Reference proteome</keyword>
<proteinExistence type="predicted"/>
<dbReference type="AlphaFoldDB" id="A0A2S5B7R7"/>
<comment type="caution">
    <text evidence="2">The sequence shown here is derived from an EMBL/GenBank/DDBJ whole genome shotgun (WGS) entry which is preliminary data.</text>
</comment>
<dbReference type="InterPro" id="IPR025255">
    <property type="entry name" value="DUF4202"/>
</dbReference>
<feature type="region of interest" description="Disordered" evidence="1">
    <location>
        <begin position="238"/>
        <end position="257"/>
    </location>
</feature>
<evidence type="ECO:0008006" key="4">
    <source>
        <dbReference type="Google" id="ProtNLM"/>
    </source>
</evidence>
<feature type="region of interest" description="Disordered" evidence="1">
    <location>
        <begin position="165"/>
        <end position="191"/>
    </location>
</feature>
<evidence type="ECO:0000313" key="2">
    <source>
        <dbReference type="EMBL" id="POY72824.1"/>
    </source>
</evidence>
<sequence>MAYEQTVRALRDIHETDPSYPSSLEYHESLVDYTRLLSKRSPIEPLHTASEALLLAANAQHVARWKRPRADYPLGLTGYKLWRTALNKFHADLLHETMLESGYSADRDAALFARTRDLLLKRTLQRPPLPHDVALLRDPEAHLFEDAICLTFLARDFAAFAAEYHAPPPTDAPPQTDARDTESTRALRAGGTDKLKTIVSRTWAKMTSQGRQVAVEQLVGTLDEDLRNVVIEAVGACEKQEDEQRATATGSSETKTA</sequence>
<dbReference type="STRING" id="741276.A0A2S5B7R7"/>
<organism evidence="2 3">
    <name type="scientific">Rhodotorula taiwanensis</name>
    <dbReference type="NCBI Taxonomy" id="741276"/>
    <lineage>
        <taxon>Eukaryota</taxon>
        <taxon>Fungi</taxon>
        <taxon>Dikarya</taxon>
        <taxon>Basidiomycota</taxon>
        <taxon>Pucciniomycotina</taxon>
        <taxon>Microbotryomycetes</taxon>
        <taxon>Sporidiobolales</taxon>
        <taxon>Sporidiobolaceae</taxon>
        <taxon>Rhodotorula</taxon>
    </lineage>
</organism>
<dbReference type="OrthoDB" id="417697at2759"/>
<dbReference type="PANTHER" id="PTHR41729">
    <property type="entry name" value="GLUTAMYL-TRNA SYNTHETASE"/>
    <property type="match status" value="1"/>
</dbReference>
<protein>
    <recommendedName>
        <fullName evidence="4">Glutamyl-tRNA synthetase</fullName>
    </recommendedName>
</protein>
<feature type="compositionally biased region" description="Polar residues" evidence="1">
    <location>
        <begin position="246"/>
        <end position="257"/>
    </location>
</feature>
<dbReference type="EMBL" id="PJQD01000047">
    <property type="protein sequence ID" value="POY72824.1"/>
    <property type="molecule type" value="Genomic_DNA"/>
</dbReference>
<name>A0A2S5B7R7_9BASI</name>
<accession>A0A2S5B7R7</accession>
<evidence type="ECO:0000313" key="3">
    <source>
        <dbReference type="Proteomes" id="UP000237144"/>
    </source>
</evidence>
<feature type="compositionally biased region" description="Basic and acidic residues" evidence="1">
    <location>
        <begin position="177"/>
        <end position="191"/>
    </location>
</feature>
<dbReference type="Proteomes" id="UP000237144">
    <property type="component" value="Unassembled WGS sequence"/>
</dbReference>
<gene>
    <name evidence="2" type="ORF">BMF94_4233</name>
</gene>
<reference evidence="2 3" key="1">
    <citation type="journal article" date="2018" name="Front. Microbiol.">
        <title>Prospects for Fungal Bioremediation of Acidic Radioactive Waste Sites: Characterization and Genome Sequence of Rhodotorula taiwanensis MD1149.</title>
        <authorList>
            <person name="Tkavc R."/>
            <person name="Matrosova V.Y."/>
            <person name="Grichenko O.E."/>
            <person name="Gostincar C."/>
            <person name="Volpe R.P."/>
            <person name="Klimenkova P."/>
            <person name="Gaidamakova E.K."/>
            <person name="Zhou C.E."/>
            <person name="Stewart B.J."/>
            <person name="Lyman M.G."/>
            <person name="Malfatti S.A."/>
            <person name="Rubinfeld B."/>
            <person name="Courtot M."/>
            <person name="Singh J."/>
            <person name="Dalgard C.L."/>
            <person name="Hamilton T."/>
            <person name="Frey K.G."/>
            <person name="Gunde-Cimerman N."/>
            <person name="Dugan L."/>
            <person name="Daly M.J."/>
        </authorList>
    </citation>
    <scope>NUCLEOTIDE SEQUENCE [LARGE SCALE GENOMIC DNA]</scope>
    <source>
        <strain evidence="2 3">MD1149</strain>
    </source>
</reference>